<evidence type="ECO:0000256" key="7">
    <source>
        <dbReference type="RuleBase" id="RU004168"/>
    </source>
</evidence>
<dbReference type="GeneID" id="49635048"/>
<dbReference type="InterPro" id="IPR036046">
    <property type="entry name" value="Acylphosphatase-like_dom_sf"/>
</dbReference>
<dbReference type="PROSITE" id="PS00151">
    <property type="entry name" value="ACYLPHOSPHATASE_2"/>
    <property type="match status" value="1"/>
</dbReference>
<evidence type="ECO:0000256" key="5">
    <source>
        <dbReference type="PROSITE-ProRule" id="PRU00520"/>
    </source>
</evidence>
<dbReference type="Proteomes" id="UP000253728">
    <property type="component" value="Unassembled WGS sequence"/>
</dbReference>
<dbReference type="PROSITE" id="PS51160">
    <property type="entry name" value="ACYLPHOSPHATASE_3"/>
    <property type="match status" value="1"/>
</dbReference>
<evidence type="ECO:0000313" key="10">
    <source>
        <dbReference type="Proteomes" id="UP000253728"/>
    </source>
</evidence>
<dbReference type="Pfam" id="PF00708">
    <property type="entry name" value="Acylphosphatase"/>
    <property type="match status" value="1"/>
</dbReference>
<dbReference type="NCBIfam" id="NF011000">
    <property type="entry name" value="PRK14426.1"/>
    <property type="match status" value="1"/>
</dbReference>
<dbReference type="InterPro" id="IPR017968">
    <property type="entry name" value="Acylphosphatase_CS"/>
</dbReference>
<dbReference type="EC" id="3.6.1.7" evidence="2 5"/>
<evidence type="ECO:0000313" key="9">
    <source>
        <dbReference type="EMBL" id="SSZ30632.1"/>
    </source>
</evidence>
<dbReference type="SUPFAM" id="SSF54975">
    <property type="entry name" value="Acylphosphatase/BLUF domain-like"/>
    <property type="match status" value="1"/>
</dbReference>
<gene>
    <name evidence="9" type="primary">yccX</name>
    <name evidence="9" type="ORF">NCTC5908_02462</name>
</gene>
<dbReference type="InterPro" id="IPR020456">
    <property type="entry name" value="Acylphosphatase"/>
</dbReference>
<keyword evidence="5 6" id="KW-0378">Hydrolase</keyword>
<dbReference type="STRING" id="732.ADJ80_06535"/>
<dbReference type="GO" id="GO:0003998">
    <property type="term" value="F:acylphosphatase activity"/>
    <property type="evidence" value="ECO:0007669"/>
    <property type="project" value="UniProtKB-EC"/>
</dbReference>
<proteinExistence type="inferred from homology"/>
<comment type="catalytic activity">
    <reaction evidence="4 5 6">
        <text>an acyl phosphate + H2O = a carboxylate + phosphate + H(+)</text>
        <dbReference type="Rhea" id="RHEA:14965"/>
        <dbReference type="ChEBI" id="CHEBI:15377"/>
        <dbReference type="ChEBI" id="CHEBI:15378"/>
        <dbReference type="ChEBI" id="CHEBI:29067"/>
        <dbReference type="ChEBI" id="CHEBI:43474"/>
        <dbReference type="ChEBI" id="CHEBI:59918"/>
        <dbReference type="EC" id="3.6.1.7"/>
    </reaction>
</comment>
<organism evidence="9 10">
    <name type="scientific">Aggregatibacter aphrophilus</name>
    <name type="common">Haemophilus aphrophilus</name>
    <dbReference type="NCBI Taxonomy" id="732"/>
    <lineage>
        <taxon>Bacteria</taxon>
        <taxon>Pseudomonadati</taxon>
        <taxon>Pseudomonadota</taxon>
        <taxon>Gammaproteobacteria</taxon>
        <taxon>Pasteurellales</taxon>
        <taxon>Pasteurellaceae</taxon>
        <taxon>Aggregatibacter</taxon>
    </lineage>
</organism>
<dbReference type="RefSeq" id="WP_005703691.1">
    <property type="nucleotide sequence ID" value="NZ_LS483485.1"/>
</dbReference>
<reference evidence="9 10" key="1">
    <citation type="submission" date="2018-06" db="EMBL/GenBank/DDBJ databases">
        <authorList>
            <consortium name="Pathogen Informatics"/>
            <person name="Doyle S."/>
        </authorList>
    </citation>
    <scope>NUCLEOTIDE SEQUENCE [LARGE SCALE GENOMIC DNA]</scope>
    <source>
        <strain evidence="9 10">NCTC5908</strain>
    </source>
</reference>
<dbReference type="PROSITE" id="PS00150">
    <property type="entry name" value="ACYLPHOSPHATASE_1"/>
    <property type="match status" value="1"/>
</dbReference>
<dbReference type="PANTHER" id="PTHR47268">
    <property type="entry name" value="ACYLPHOSPHATASE"/>
    <property type="match status" value="1"/>
</dbReference>
<dbReference type="EMBL" id="UFSP01000004">
    <property type="protein sequence ID" value="SSZ30632.1"/>
    <property type="molecule type" value="Genomic_DNA"/>
</dbReference>
<evidence type="ECO:0000256" key="4">
    <source>
        <dbReference type="ARBA" id="ARBA00047645"/>
    </source>
</evidence>
<protein>
    <recommendedName>
        <fullName evidence="3 5">Acylphosphatase</fullName>
        <ecNumber evidence="2 5">3.6.1.7</ecNumber>
    </recommendedName>
</protein>
<sequence length="90" mass="10501">MQKKRFLVYGQVQGVGFRYFTWNEAQKIGVLGFVRNLWDGSVEVIACGSEEQIETFSAWLHHGPRTAKVTQVFVEDYLSEREFTEFQVLH</sequence>
<accession>A0A336NCK5</accession>
<dbReference type="PRINTS" id="PR00112">
    <property type="entry name" value="ACYLPHPHTASE"/>
</dbReference>
<dbReference type="InterPro" id="IPR001792">
    <property type="entry name" value="Acylphosphatase-like_dom"/>
</dbReference>
<name>A0A336NCK5_AGGAP</name>
<dbReference type="Gene3D" id="3.30.70.100">
    <property type="match status" value="1"/>
</dbReference>
<feature type="active site" evidence="5">
    <location>
        <position position="36"/>
    </location>
</feature>
<feature type="active site" evidence="5">
    <location>
        <position position="18"/>
    </location>
</feature>
<evidence type="ECO:0000256" key="1">
    <source>
        <dbReference type="ARBA" id="ARBA00005614"/>
    </source>
</evidence>
<dbReference type="PANTHER" id="PTHR47268:SF4">
    <property type="entry name" value="ACYLPHOSPHATASE"/>
    <property type="match status" value="1"/>
</dbReference>
<evidence type="ECO:0000256" key="2">
    <source>
        <dbReference type="ARBA" id="ARBA00012150"/>
    </source>
</evidence>
<dbReference type="AlphaFoldDB" id="A0A336NCK5"/>
<evidence type="ECO:0000259" key="8">
    <source>
        <dbReference type="PROSITE" id="PS51160"/>
    </source>
</evidence>
<feature type="domain" description="Acylphosphatase-like" evidence="8">
    <location>
        <begin position="3"/>
        <end position="90"/>
    </location>
</feature>
<dbReference type="NCBIfam" id="NF011019">
    <property type="entry name" value="PRK14448.1"/>
    <property type="match status" value="1"/>
</dbReference>
<evidence type="ECO:0000256" key="6">
    <source>
        <dbReference type="RuleBase" id="RU000553"/>
    </source>
</evidence>
<evidence type="ECO:0000256" key="3">
    <source>
        <dbReference type="ARBA" id="ARBA00015991"/>
    </source>
</evidence>
<comment type="similarity">
    <text evidence="1 7">Belongs to the acylphosphatase family.</text>
</comment>